<keyword evidence="2" id="KW-1185">Reference proteome</keyword>
<dbReference type="EMBL" id="JARKIB010000354">
    <property type="protein sequence ID" value="KAJ7712937.1"/>
    <property type="molecule type" value="Genomic_DNA"/>
</dbReference>
<dbReference type="AlphaFoldDB" id="A0AAD7MEN3"/>
<evidence type="ECO:0000313" key="1">
    <source>
        <dbReference type="EMBL" id="KAJ7712937.1"/>
    </source>
</evidence>
<accession>A0AAD7MEN3</accession>
<name>A0AAD7MEN3_9AGAR</name>
<dbReference type="Proteomes" id="UP001215598">
    <property type="component" value="Unassembled WGS sequence"/>
</dbReference>
<protein>
    <submittedName>
        <fullName evidence="1">Uncharacterized protein</fullName>
    </submittedName>
</protein>
<reference evidence="1" key="1">
    <citation type="submission" date="2023-03" db="EMBL/GenBank/DDBJ databases">
        <title>Massive genome expansion in bonnet fungi (Mycena s.s.) driven by repeated elements and novel gene families across ecological guilds.</title>
        <authorList>
            <consortium name="Lawrence Berkeley National Laboratory"/>
            <person name="Harder C.B."/>
            <person name="Miyauchi S."/>
            <person name="Viragh M."/>
            <person name="Kuo A."/>
            <person name="Thoen E."/>
            <person name="Andreopoulos B."/>
            <person name="Lu D."/>
            <person name="Skrede I."/>
            <person name="Drula E."/>
            <person name="Henrissat B."/>
            <person name="Morin E."/>
            <person name="Kohler A."/>
            <person name="Barry K."/>
            <person name="LaButti K."/>
            <person name="Morin E."/>
            <person name="Salamov A."/>
            <person name="Lipzen A."/>
            <person name="Mereny Z."/>
            <person name="Hegedus B."/>
            <person name="Baldrian P."/>
            <person name="Stursova M."/>
            <person name="Weitz H."/>
            <person name="Taylor A."/>
            <person name="Grigoriev I.V."/>
            <person name="Nagy L.G."/>
            <person name="Martin F."/>
            <person name="Kauserud H."/>
        </authorList>
    </citation>
    <scope>NUCLEOTIDE SEQUENCE</scope>
    <source>
        <strain evidence="1">CBHHK182m</strain>
    </source>
</reference>
<gene>
    <name evidence="1" type="ORF">B0H16DRAFT_1811654</name>
</gene>
<comment type="caution">
    <text evidence="1">The sequence shown here is derived from an EMBL/GenBank/DDBJ whole genome shotgun (WGS) entry which is preliminary data.</text>
</comment>
<evidence type="ECO:0000313" key="2">
    <source>
        <dbReference type="Proteomes" id="UP001215598"/>
    </source>
</evidence>
<sequence>MENAATPGLLKYIQVLNHTKNPIFNLLGQFEPWDKTQPPPENLQMKSLSKLTEADMKALGPFNLYSVPSRCFRGIELDHKGTNIIQAILDSQPPAMQQLAVPNEVLQKLQTDLSKGKTHSMTFNESEMTRRTVVDAVLSAAVALAETAWDFLVLNGEEINLSTKPNKGVTFVVEDKTCLLCGPIDYVVTGLNSKLVVRNLLEQHGAEDPLPSHLQAAIQGTNHTVCPIEAKVSIVTISSNYHQTLRQVIGESLVLCKARYGNLTTPFPFVLCDGDSWFFGILLGETIFMVGLTWGGADHDELDILRALVIWTCSQPQQIWNAMWHAYTPTTSALYGKDTIG</sequence>
<proteinExistence type="predicted"/>
<organism evidence="1 2">
    <name type="scientific">Mycena metata</name>
    <dbReference type="NCBI Taxonomy" id="1033252"/>
    <lineage>
        <taxon>Eukaryota</taxon>
        <taxon>Fungi</taxon>
        <taxon>Dikarya</taxon>
        <taxon>Basidiomycota</taxon>
        <taxon>Agaricomycotina</taxon>
        <taxon>Agaricomycetes</taxon>
        <taxon>Agaricomycetidae</taxon>
        <taxon>Agaricales</taxon>
        <taxon>Marasmiineae</taxon>
        <taxon>Mycenaceae</taxon>
        <taxon>Mycena</taxon>
    </lineage>
</organism>